<dbReference type="PANTHER" id="PTHR41523:SF8">
    <property type="entry name" value="ETHYLENE RESPONSE SENSOR PROTEIN"/>
    <property type="match status" value="1"/>
</dbReference>
<evidence type="ECO:0000256" key="2">
    <source>
        <dbReference type="ARBA" id="ARBA00012438"/>
    </source>
</evidence>
<sequence>MPLDHAPARARILLLEDSPLDAELIAEHLEKISPVPEIRRASSRAAYMEALDERDFDVILSDFSLPDFDGMAALELAAAQVPDVPFIFVSGVLGEEVAIESFRRGATDYVLKQRLIRLPAAVERALAEARERTERRRAEHQKELLVRELSHRVKNTMAMVMSIVRRTARNSGTVESYVENLSGRLRAMADAHALLFESNWTDAELLQVLERTITPHEQGNRFHVTAGPLIHLDPKAALALSLAFNELTTNAIKYGALSNADGQVAIDWSREEIDGEPWLALRWCEIGGPAVSPPHEDGFGTTLIQRSIRYELRGETVLDYAEAGLICDIRFPLSASDENIIS</sequence>
<proteinExistence type="predicted"/>
<name>A0A6A8A2S8_9HYPH</name>
<evidence type="ECO:0000256" key="1">
    <source>
        <dbReference type="ARBA" id="ARBA00000085"/>
    </source>
</evidence>
<dbReference type="GO" id="GO:0004673">
    <property type="term" value="F:protein histidine kinase activity"/>
    <property type="evidence" value="ECO:0007669"/>
    <property type="project" value="UniProtKB-EC"/>
</dbReference>
<dbReference type="EC" id="2.7.13.3" evidence="2"/>
<feature type="domain" description="Response regulatory" evidence="9">
    <location>
        <begin position="11"/>
        <end position="127"/>
    </location>
</feature>
<evidence type="ECO:0000256" key="4">
    <source>
        <dbReference type="ARBA" id="ARBA00022679"/>
    </source>
</evidence>
<dbReference type="SMART" id="SM00448">
    <property type="entry name" value="REC"/>
    <property type="match status" value="1"/>
</dbReference>
<dbReference type="GO" id="GO:0005524">
    <property type="term" value="F:ATP binding"/>
    <property type="evidence" value="ECO:0007669"/>
    <property type="project" value="UniProtKB-KW"/>
</dbReference>
<dbReference type="CDD" id="cd00156">
    <property type="entry name" value="REC"/>
    <property type="match status" value="1"/>
</dbReference>
<comment type="catalytic activity">
    <reaction evidence="1">
        <text>ATP + protein L-histidine = ADP + protein N-phospho-L-histidine.</text>
        <dbReference type="EC" id="2.7.13.3"/>
    </reaction>
</comment>
<dbReference type="AlphaFoldDB" id="A0A6A8A2S8"/>
<dbReference type="EMBL" id="WIXI01000022">
    <property type="protein sequence ID" value="MQY45143.1"/>
    <property type="molecule type" value="Genomic_DNA"/>
</dbReference>
<evidence type="ECO:0000256" key="7">
    <source>
        <dbReference type="ARBA" id="ARBA00022840"/>
    </source>
</evidence>
<dbReference type="Gene3D" id="3.30.565.10">
    <property type="entry name" value="Histidine kinase-like ATPase, C-terminal domain"/>
    <property type="match status" value="1"/>
</dbReference>
<dbReference type="InterPro" id="IPR001789">
    <property type="entry name" value="Sig_transdc_resp-reg_receiver"/>
</dbReference>
<dbReference type="InterPro" id="IPR011006">
    <property type="entry name" value="CheY-like_superfamily"/>
</dbReference>
<dbReference type="Pfam" id="PF07536">
    <property type="entry name" value="HWE_HK"/>
    <property type="match status" value="1"/>
</dbReference>
<evidence type="ECO:0000313" key="11">
    <source>
        <dbReference type="Proteomes" id="UP000435138"/>
    </source>
</evidence>
<dbReference type="PANTHER" id="PTHR41523">
    <property type="entry name" value="TWO-COMPONENT SYSTEM SENSOR PROTEIN"/>
    <property type="match status" value="1"/>
</dbReference>
<organism evidence="10 11">
    <name type="scientific">Endobacterium cereale</name>
    <dbReference type="NCBI Taxonomy" id="2663029"/>
    <lineage>
        <taxon>Bacteria</taxon>
        <taxon>Pseudomonadati</taxon>
        <taxon>Pseudomonadota</taxon>
        <taxon>Alphaproteobacteria</taxon>
        <taxon>Hyphomicrobiales</taxon>
        <taxon>Rhizobiaceae</taxon>
        <taxon>Endobacterium</taxon>
    </lineage>
</organism>
<gene>
    <name evidence="10" type="ORF">GAO09_03545</name>
</gene>
<dbReference type="InterPro" id="IPR036890">
    <property type="entry name" value="HATPase_C_sf"/>
</dbReference>
<dbReference type="PROSITE" id="PS50110">
    <property type="entry name" value="RESPONSE_REGULATORY"/>
    <property type="match status" value="1"/>
</dbReference>
<keyword evidence="4" id="KW-0808">Transferase</keyword>
<dbReference type="Gene3D" id="3.40.50.2300">
    <property type="match status" value="1"/>
</dbReference>
<reference evidence="10 11" key="1">
    <citation type="submission" date="2019-11" db="EMBL/GenBank/DDBJ databases">
        <title>Genome analysis of Rhizobacterium cereale a novel genus and species isolated from maize roots in North Spain.</title>
        <authorList>
            <person name="Menendez E."/>
            <person name="Flores-Felix J.D."/>
            <person name="Ramirez-Bahena M.-H."/>
            <person name="Igual J.M."/>
            <person name="Garcia-Fraile P."/>
            <person name="Peix A."/>
            <person name="Velazquez E."/>
        </authorList>
    </citation>
    <scope>NUCLEOTIDE SEQUENCE [LARGE SCALE GENOMIC DNA]</scope>
    <source>
        <strain evidence="10 11">RZME27</strain>
    </source>
</reference>
<dbReference type="Proteomes" id="UP000435138">
    <property type="component" value="Unassembled WGS sequence"/>
</dbReference>
<dbReference type="RefSeq" id="WP_153352638.1">
    <property type="nucleotide sequence ID" value="NZ_JAYKOO010000002.1"/>
</dbReference>
<dbReference type="Gene3D" id="3.30.450.20">
    <property type="entry name" value="PAS domain"/>
    <property type="match status" value="1"/>
</dbReference>
<comment type="caution">
    <text evidence="10">The sequence shown here is derived from an EMBL/GenBank/DDBJ whole genome shotgun (WGS) entry which is preliminary data.</text>
</comment>
<keyword evidence="6" id="KW-0418">Kinase</keyword>
<keyword evidence="3 8" id="KW-0597">Phosphoprotein</keyword>
<dbReference type="GO" id="GO:0000160">
    <property type="term" value="P:phosphorelay signal transduction system"/>
    <property type="evidence" value="ECO:0007669"/>
    <property type="project" value="InterPro"/>
</dbReference>
<evidence type="ECO:0000256" key="3">
    <source>
        <dbReference type="ARBA" id="ARBA00022553"/>
    </source>
</evidence>
<evidence type="ECO:0000256" key="8">
    <source>
        <dbReference type="PROSITE-ProRule" id="PRU00169"/>
    </source>
</evidence>
<feature type="modified residue" description="4-aspartylphosphate" evidence="8">
    <location>
        <position position="62"/>
    </location>
</feature>
<keyword evidence="7" id="KW-0067">ATP-binding</keyword>
<keyword evidence="11" id="KW-1185">Reference proteome</keyword>
<protein>
    <recommendedName>
        <fullName evidence="2">histidine kinase</fullName>
        <ecNumber evidence="2">2.7.13.3</ecNumber>
    </recommendedName>
</protein>
<evidence type="ECO:0000313" key="10">
    <source>
        <dbReference type="EMBL" id="MQY45143.1"/>
    </source>
</evidence>
<evidence type="ECO:0000259" key="9">
    <source>
        <dbReference type="PROSITE" id="PS50110"/>
    </source>
</evidence>
<keyword evidence="5" id="KW-0547">Nucleotide-binding</keyword>
<dbReference type="SUPFAM" id="SSF52172">
    <property type="entry name" value="CheY-like"/>
    <property type="match status" value="1"/>
</dbReference>
<accession>A0A6A8A2S8</accession>
<evidence type="ECO:0000256" key="5">
    <source>
        <dbReference type="ARBA" id="ARBA00022741"/>
    </source>
</evidence>
<dbReference type="Pfam" id="PF00072">
    <property type="entry name" value="Response_reg"/>
    <property type="match status" value="1"/>
</dbReference>
<dbReference type="SMART" id="SM00911">
    <property type="entry name" value="HWE_HK"/>
    <property type="match status" value="1"/>
</dbReference>
<evidence type="ECO:0000256" key="6">
    <source>
        <dbReference type="ARBA" id="ARBA00022777"/>
    </source>
</evidence>
<dbReference type="InterPro" id="IPR011102">
    <property type="entry name" value="Sig_transdc_His_kinase_HWE"/>
</dbReference>